<reference evidence="1" key="1">
    <citation type="journal article" date="2021" name="PeerJ">
        <title>Extensive microbial diversity within the chicken gut microbiome revealed by metagenomics and culture.</title>
        <authorList>
            <person name="Gilroy R."/>
            <person name="Ravi A."/>
            <person name="Getino M."/>
            <person name="Pursley I."/>
            <person name="Horton D.L."/>
            <person name="Alikhan N.F."/>
            <person name="Baker D."/>
            <person name="Gharbi K."/>
            <person name="Hall N."/>
            <person name="Watson M."/>
            <person name="Adriaenssens E.M."/>
            <person name="Foster-Nyarko E."/>
            <person name="Jarju S."/>
            <person name="Secka A."/>
            <person name="Antonio M."/>
            <person name="Oren A."/>
            <person name="Chaudhuri R.R."/>
            <person name="La Ragione R."/>
            <person name="Hildebrand F."/>
            <person name="Pallen M.J."/>
        </authorList>
    </citation>
    <scope>NUCLEOTIDE SEQUENCE</scope>
    <source>
        <strain evidence="1">ChiW19-6364</strain>
    </source>
</reference>
<dbReference type="AlphaFoldDB" id="A0A9D2RDK0"/>
<evidence type="ECO:0000313" key="2">
    <source>
        <dbReference type="Proteomes" id="UP000823850"/>
    </source>
</evidence>
<dbReference type="Pfam" id="PF18954">
    <property type="entry name" value="DUF5697"/>
    <property type="match status" value="1"/>
</dbReference>
<dbReference type="EMBL" id="DWUX01000188">
    <property type="protein sequence ID" value="HJD40431.1"/>
    <property type="molecule type" value="Genomic_DNA"/>
</dbReference>
<dbReference type="InterPro" id="IPR043752">
    <property type="entry name" value="DUF5697"/>
</dbReference>
<evidence type="ECO:0000313" key="1">
    <source>
        <dbReference type="EMBL" id="HJD40431.1"/>
    </source>
</evidence>
<gene>
    <name evidence="1" type="ORF">H9913_10430</name>
</gene>
<organism evidence="1 2">
    <name type="scientific">Candidatus Blautia stercoripullorum</name>
    <dbReference type="NCBI Taxonomy" id="2838502"/>
    <lineage>
        <taxon>Bacteria</taxon>
        <taxon>Bacillati</taxon>
        <taxon>Bacillota</taxon>
        <taxon>Clostridia</taxon>
        <taxon>Lachnospirales</taxon>
        <taxon>Lachnospiraceae</taxon>
        <taxon>Blautia</taxon>
    </lineage>
</organism>
<sequence>MEYVNNQKQVEKQILELVKKYNVLYKKQLYEFFAVDGREKFVGKALHSLLKDRFLYLNDVTQMVYQHEKAYEFREKGTLMAFWVLISLMKQKKIENHFLSSREEYPVRIIFVGDAEIYDILYVSEEEIQLVNNLFSRKRIEGCQHVVIVEDKHEIPQLQIPDAIGFCTVSEEDGGVEYYRRDE</sequence>
<accession>A0A9D2RDK0</accession>
<protein>
    <submittedName>
        <fullName evidence="1">Uncharacterized protein</fullName>
    </submittedName>
</protein>
<dbReference type="Proteomes" id="UP000823850">
    <property type="component" value="Unassembled WGS sequence"/>
</dbReference>
<comment type="caution">
    <text evidence="1">The sequence shown here is derived from an EMBL/GenBank/DDBJ whole genome shotgun (WGS) entry which is preliminary data.</text>
</comment>
<proteinExistence type="predicted"/>
<name>A0A9D2RDK0_9FIRM</name>
<reference evidence="1" key="2">
    <citation type="submission" date="2021-04" db="EMBL/GenBank/DDBJ databases">
        <authorList>
            <person name="Gilroy R."/>
        </authorList>
    </citation>
    <scope>NUCLEOTIDE SEQUENCE</scope>
    <source>
        <strain evidence="1">ChiW19-6364</strain>
    </source>
</reference>